<dbReference type="SUPFAM" id="SSF46565">
    <property type="entry name" value="Chaperone J-domain"/>
    <property type="match status" value="1"/>
</dbReference>
<dbReference type="InterPro" id="IPR036869">
    <property type="entry name" value="J_dom_sf"/>
</dbReference>
<keyword evidence="1" id="KW-0175">Coiled coil</keyword>
<accession>A0A8J7LXV6</accession>
<keyword evidence="4" id="KW-1185">Reference proteome</keyword>
<evidence type="ECO:0000313" key="4">
    <source>
        <dbReference type="Proteomes" id="UP000636888"/>
    </source>
</evidence>
<evidence type="ECO:0000256" key="2">
    <source>
        <dbReference type="SAM" id="MobiDB-lite"/>
    </source>
</evidence>
<protein>
    <submittedName>
        <fullName evidence="3">Molecular chaperone DnaJ</fullName>
    </submittedName>
</protein>
<proteinExistence type="predicted"/>
<dbReference type="Gene3D" id="3.80.10.10">
    <property type="entry name" value="Ribonuclease Inhibitor"/>
    <property type="match status" value="1"/>
</dbReference>
<gene>
    <name evidence="3" type="ORF">JFN93_03510</name>
</gene>
<evidence type="ECO:0000256" key="1">
    <source>
        <dbReference type="SAM" id="Coils"/>
    </source>
</evidence>
<dbReference type="Proteomes" id="UP000636888">
    <property type="component" value="Unassembled WGS sequence"/>
</dbReference>
<dbReference type="InterPro" id="IPR001623">
    <property type="entry name" value="DnaJ_domain"/>
</dbReference>
<name>A0A8J7LXV6_9BACT</name>
<dbReference type="CDD" id="cd06257">
    <property type="entry name" value="DnaJ"/>
    <property type="match status" value="1"/>
</dbReference>
<reference evidence="3" key="1">
    <citation type="submission" date="2020-12" db="EMBL/GenBank/DDBJ databases">
        <title>Geomonas sp. Red875, isolated from river sediment.</title>
        <authorList>
            <person name="Xu Z."/>
            <person name="Zhang Z."/>
            <person name="Masuda Y."/>
            <person name="Itoh H."/>
            <person name="Senoo K."/>
        </authorList>
    </citation>
    <scope>NUCLEOTIDE SEQUENCE</scope>
    <source>
        <strain evidence="3">Red875</strain>
    </source>
</reference>
<sequence>MRISPDHRLPEELELENKLNELVSLRERNAQVREQRRQLQEEIRRFEKVYQRTIGKRIAELEQLEAEIARYTGVSEMEFEREESVSASSDRPGDKADAGADLARAEEQDIKALYREVAKAIHPDLAQDEDRAERHELMSKANQAYAEDDHITLKAILRDWQASADQVQGDDIASELIRVIRLIARERDELRVVHAEIDELRNSYICRLKLRVDTDLAKGSDLFADLCAAADLNIARAKRRLSLLKGEREVQVTRRTQAQTRTLCFPLETPCGVLYTRDRTSISFNQWKRVGQARGPVEVGVNEAVRLDVKEHASARLPLLRDMDPDALQAIFLYEVSDADVTEIVHLTGLEELYLSGSRLTDGALSDLAPLTNLKRLYLYQTQVTDQGLLHLQRLSGLQGLTCSGNQVTGEGLAFIERSMPGMKTVNIPVTRFSR</sequence>
<dbReference type="RefSeq" id="WP_199382617.1">
    <property type="nucleotide sequence ID" value="NZ_JAEMHM010000003.1"/>
</dbReference>
<evidence type="ECO:0000313" key="3">
    <source>
        <dbReference type="EMBL" id="MBJ6723766.1"/>
    </source>
</evidence>
<organism evidence="3 4">
    <name type="scientific">Geomesophilobacter sediminis</name>
    <dbReference type="NCBI Taxonomy" id="2798584"/>
    <lineage>
        <taxon>Bacteria</taxon>
        <taxon>Pseudomonadati</taxon>
        <taxon>Thermodesulfobacteriota</taxon>
        <taxon>Desulfuromonadia</taxon>
        <taxon>Geobacterales</taxon>
        <taxon>Geobacteraceae</taxon>
        <taxon>Geomesophilobacter</taxon>
    </lineage>
</organism>
<dbReference type="InterPro" id="IPR032675">
    <property type="entry name" value="LRR_dom_sf"/>
</dbReference>
<dbReference type="Gene3D" id="1.10.287.110">
    <property type="entry name" value="DnaJ domain"/>
    <property type="match status" value="1"/>
</dbReference>
<feature type="region of interest" description="Disordered" evidence="2">
    <location>
        <begin position="80"/>
        <end position="101"/>
    </location>
</feature>
<comment type="caution">
    <text evidence="3">The sequence shown here is derived from an EMBL/GenBank/DDBJ whole genome shotgun (WGS) entry which is preliminary data.</text>
</comment>
<dbReference type="EMBL" id="JAEMHM010000003">
    <property type="protein sequence ID" value="MBJ6723766.1"/>
    <property type="molecule type" value="Genomic_DNA"/>
</dbReference>
<dbReference type="SUPFAM" id="SSF52047">
    <property type="entry name" value="RNI-like"/>
    <property type="match status" value="1"/>
</dbReference>
<feature type="coiled-coil region" evidence="1">
    <location>
        <begin position="15"/>
        <end position="56"/>
    </location>
</feature>
<dbReference type="AlphaFoldDB" id="A0A8J7LXV6"/>
<feature type="compositionally biased region" description="Basic and acidic residues" evidence="2">
    <location>
        <begin position="91"/>
        <end position="101"/>
    </location>
</feature>